<comment type="caution">
    <text evidence="1">The sequence shown here is derived from an EMBL/GenBank/DDBJ whole genome shotgun (WGS) entry which is preliminary data.</text>
</comment>
<accession>A0A0L6W183</accession>
<name>A0A0L6W183_9FIRM</name>
<protein>
    <submittedName>
        <fullName evidence="1">Uncharacterized protein</fullName>
    </submittedName>
</protein>
<sequence length="55" mass="6592">MDNRAQQQNNCNHCSVSNLRKLKKNWLETQNEEDRVKYLETLKRCNAKLVDDNEI</sequence>
<dbReference type="Proteomes" id="UP000037175">
    <property type="component" value="Unassembled WGS sequence"/>
</dbReference>
<evidence type="ECO:0000313" key="1">
    <source>
        <dbReference type="EMBL" id="KNZ69295.1"/>
    </source>
</evidence>
<dbReference type="AlphaFoldDB" id="A0A0L6W183"/>
<evidence type="ECO:0000313" key="2">
    <source>
        <dbReference type="Proteomes" id="UP000037175"/>
    </source>
</evidence>
<organism evidence="1 2">
    <name type="scientific">Thermincola ferriacetica</name>
    <dbReference type="NCBI Taxonomy" id="281456"/>
    <lineage>
        <taxon>Bacteria</taxon>
        <taxon>Bacillati</taxon>
        <taxon>Bacillota</taxon>
        <taxon>Clostridia</taxon>
        <taxon>Eubacteriales</taxon>
        <taxon>Thermincolaceae</taxon>
        <taxon>Thermincola</taxon>
    </lineage>
</organism>
<proteinExistence type="predicted"/>
<dbReference type="RefSeq" id="WP_160315552.1">
    <property type="nucleotide sequence ID" value="NZ_LGTE01000014.1"/>
</dbReference>
<reference evidence="2" key="1">
    <citation type="submission" date="2015-07" db="EMBL/GenBank/DDBJ databases">
        <title>Complete Genome of Thermincola ferriacetica strain Z-0001T.</title>
        <authorList>
            <person name="Lusk B."/>
            <person name="Badalamenti J.P."/>
            <person name="Parameswaran P."/>
            <person name="Bond D.R."/>
            <person name="Torres C.I."/>
        </authorList>
    </citation>
    <scope>NUCLEOTIDE SEQUENCE [LARGE SCALE GENOMIC DNA]</scope>
    <source>
        <strain evidence="2">Z-0001</strain>
    </source>
</reference>
<keyword evidence="2" id="KW-1185">Reference proteome</keyword>
<gene>
    <name evidence="1" type="ORF">Tfer_2092</name>
</gene>
<dbReference type="EMBL" id="LGTE01000014">
    <property type="protein sequence ID" value="KNZ69295.1"/>
    <property type="molecule type" value="Genomic_DNA"/>
</dbReference>